<dbReference type="InterPro" id="IPR050416">
    <property type="entry name" value="FAD-linked_Oxidoreductase"/>
</dbReference>
<organism evidence="8 9">
    <name type="scientific">Ceriporiopsis subvermispora (strain B)</name>
    <name type="common">White-rot fungus</name>
    <name type="synonym">Gelatoporia subvermispora</name>
    <dbReference type="NCBI Taxonomy" id="914234"/>
    <lineage>
        <taxon>Eukaryota</taxon>
        <taxon>Fungi</taxon>
        <taxon>Dikarya</taxon>
        <taxon>Basidiomycota</taxon>
        <taxon>Agaricomycotina</taxon>
        <taxon>Agaricomycetes</taxon>
        <taxon>Polyporales</taxon>
        <taxon>Gelatoporiaceae</taxon>
        <taxon>Gelatoporia</taxon>
    </lineage>
</organism>
<dbReference type="HOGENOM" id="CLU_426989_0_0_1"/>
<gene>
    <name evidence="8" type="ORF">CERSUDRAFT_123772</name>
</gene>
<dbReference type="STRING" id="914234.M2RCY7"/>
<keyword evidence="2" id="KW-0285">Flavoprotein</keyword>
<reference evidence="8 9" key="1">
    <citation type="journal article" date="2012" name="Proc. Natl. Acad. Sci. U.S.A.">
        <title>Comparative genomics of Ceriporiopsis subvermispora and Phanerochaete chrysosporium provide insight into selective ligninolysis.</title>
        <authorList>
            <person name="Fernandez-Fueyo E."/>
            <person name="Ruiz-Duenas F.J."/>
            <person name="Ferreira P."/>
            <person name="Floudas D."/>
            <person name="Hibbett D.S."/>
            <person name="Canessa P."/>
            <person name="Larrondo L.F."/>
            <person name="James T.Y."/>
            <person name="Seelenfreund D."/>
            <person name="Lobos S."/>
            <person name="Polanco R."/>
            <person name="Tello M."/>
            <person name="Honda Y."/>
            <person name="Watanabe T."/>
            <person name="Watanabe T."/>
            <person name="Ryu J.S."/>
            <person name="Kubicek C.P."/>
            <person name="Schmoll M."/>
            <person name="Gaskell J."/>
            <person name="Hammel K.E."/>
            <person name="St John F.J."/>
            <person name="Vanden Wymelenberg A."/>
            <person name="Sabat G."/>
            <person name="Splinter BonDurant S."/>
            <person name="Syed K."/>
            <person name="Yadav J.S."/>
            <person name="Doddapaneni H."/>
            <person name="Subramanian V."/>
            <person name="Lavin J.L."/>
            <person name="Oguiza J.A."/>
            <person name="Perez G."/>
            <person name="Pisabarro A.G."/>
            <person name="Ramirez L."/>
            <person name="Santoyo F."/>
            <person name="Master E."/>
            <person name="Coutinho P.M."/>
            <person name="Henrissat B."/>
            <person name="Lombard V."/>
            <person name="Magnuson J.K."/>
            <person name="Kuees U."/>
            <person name="Hori C."/>
            <person name="Igarashi K."/>
            <person name="Samejima M."/>
            <person name="Held B.W."/>
            <person name="Barry K.W."/>
            <person name="LaButti K.M."/>
            <person name="Lapidus A."/>
            <person name="Lindquist E.A."/>
            <person name="Lucas S.M."/>
            <person name="Riley R."/>
            <person name="Salamov A.A."/>
            <person name="Hoffmeister D."/>
            <person name="Schwenk D."/>
            <person name="Hadar Y."/>
            <person name="Yarden O."/>
            <person name="de Vries R.P."/>
            <person name="Wiebenga A."/>
            <person name="Stenlid J."/>
            <person name="Eastwood D."/>
            <person name="Grigoriev I.V."/>
            <person name="Berka R.M."/>
            <person name="Blanchette R.A."/>
            <person name="Kersten P."/>
            <person name="Martinez A.T."/>
            <person name="Vicuna R."/>
            <person name="Cullen D."/>
        </authorList>
    </citation>
    <scope>NUCLEOTIDE SEQUENCE [LARGE SCALE GENOMIC DNA]</scope>
    <source>
        <strain evidence="8 9">B</strain>
    </source>
</reference>
<evidence type="ECO:0000256" key="7">
    <source>
        <dbReference type="SAM" id="Phobius"/>
    </source>
</evidence>
<keyword evidence="7" id="KW-1133">Transmembrane helix</keyword>
<keyword evidence="7" id="KW-0472">Membrane</keyword>
<evidence type="ECO:0000256" key="1">
    <source>
        <dbReference type="ARBA" id="ARBA00005466"/>
    </source>
</evidence>
<name>M2RCY7_CERS8</name>
<dbReference type="PANTHER" id="PTHR42973">
    <property type="entry name" value="BINDING OXIDOREDUCTASE, PUTATIVE (AFU_ORTHOLOGUE AFUA_1G17690)-RELATED"/>
    <property type="match status" value="1"/>
</dbReference>
<evidence type="ECO:0000313" key="8">
    <source>
        <dbReference type="EMBL" id="EMD36676.1"/>
    </source>
</evidence>
<evidence type="ECO:0000256" key="3">
    <source>
        <dbReference type="ARBA" id="ARBA00022827"/>
    </source>
</evidence>
<feature type="region of interest" description="Disordered" evidence="6">
    <location>
        <begin position="161"/>
        <end position="184"/>
    </location>
</feature>
<proteinExistence type="inferred from homology"/>
<evidence type="ECO:0000256" key="4">
    <source>
        <dbReference type="ARBA" id="ARBA00023002"/>
    </source>
</evidence>
<dbReference type="InterPro" id="IPR036318">
    <property type="entry name" value="FAD-bd_PCMH-like_sf"/>
</dbReference>
<protein>
    <recommendedName>
        <fullName evidence="10">FAD-binding PCMH-type domain-containing protein</fullName>
    </recommendedName>
</protein>
<dbReference type="EMBL" id="KB445797">
    <property type="protein sequence ID" value="EMD36676.1"/>
    <property type="molecule type" value="Genomic_DNA"/>
</dbReference>
<evidence type="ECO:0000256" key="2">
    <source>
        <dbReference type="ARBA" id="ARBA00022630"/>
    </source>
</evidence>
<dbReference type="Gene3D" id="3.30.465.10">
    <property type="match status" value="2"/>
</dbReference>
<feature type="coiled-coil region" evidence="5">
    <location>
        <begin position="185"/>
        <end position="212"/>
    </location>
</feature>
<keyword evidence="7" id="KW-0812">Transmembrane</keyword>
<evidence type="ECO:0000313" key="9">
    <source>
        <dbReference type="Proteomes" id="UP000016930"/>
    </source>
</evidence>
<feature type="transmembrane region" description="Helical" evidence="7">
    <location>
        <begin position="34"/>
        <end position="59"/>
    </location>
</feature>
<evidence type="ECO:0000256" key="5">
    <source>
        <dbReference type="SAM" id="Coils"/>
    </source>
</evidence>
<dbReference type="OrthoDB" id="2151789at2759"/>
<dbReference type="Gene3D" id="3.40.462.20">
    <property type="match status" value="1"/>
</dbReference>
<dbReference type="AlphaFoldDB" id="M2RCY7"/>
<dbReference type="PANTHER" id="PTHR42973:SF13">
    <property type="entry name" value="FAD-BINDING PCMH-TYPE DOMAIN-CONTAINING PROTEIN"/>
    <property type="match status" value="1"/>
</dbReference>
<accession>M2RCY7</accession>
<dbReference type="SUPFAM" id="SSF56176">
    <property type="entry name" value="FAD-binding/transporter-associated domain-like"/>
    <property type="match status" value="1"/>
</dbReference>
<keyword evidence="5" id="KW-0175">Coiled coil</keyword>
<keyword evidence="3" id="KW-0274">FAD</keyword>
<sequence length="641" mass="69132">MANRDIYGHTLLNTRSSPAENVQSSQPLNTHISAGAAVGIVIGALAALSLITLLVIYTYRRRARLQILRHVDAVTIVKPSHKAAMHLDLNAAHPVDEEKSLGLPGDWGTPTPRWGGTRGFLVAPSPYVPSDSVSEMSYPYSYNPPSVDTPLSRPSSAFLRGSTPDLTGGRDPFARSPPMGSDVSATPLKREVQHLREEIRRLKATIEGTTTKSSPSFTVANASASDLAVQKLHCPECRCILRALPADERESNDKILLVQATSDQSSSCSVEPGTPEDVGAIVKGGGHATNPGFSSTPGVQIAMSRFSEVTLDADARTVRIGTGVLWDDMYSIVEPLGFNIVGYSFLTNQHGLTIDTVLEYELVLPNGTVTNVTAESDPDLSFALRGIVTSLTLQAYPQEQIWGGLIVMDPGTFDQFNSAVLHFIANVTDPKVGIIATFTSMSGTVLPITLLFYDAPTPPDGIFDDFLEIPAIEQNIGTRSILSLIQAGGNVTGFRSPWAVFASLADQSQFWSERLTSESAALLTWAVELFLPCFLSKQPDIASTYPPTRAQAFLPLCLSFQWNESSADATMRDAIKQSAAHLTAVAIAEGQDIGDAPVYGNYAIDQTPLSRIFGEPLPRLRDVKERYDLQDVMGLSGGWKV</sequence>
<dbReference type="GO" id="GO:0016491">
    <property type="term" value="F:oxidoreductase activity"/>
    <property type="evidence" value="ECO:0007669"/>
    <property type="project" value="UniProtKB-KW"/>
</dbReference>
<keyword evidence="4" id="KW-0560">Oxidoreductase</keyword>
<dbReference type="GO" id="GO:0050660">
    <property type="term" value="F:flavin adenine dinucleotide binding"/>
    <property type="evidence" value="ECO:0007669"/>
    <property type="project" value="InterPro"/>
</dbReference>
<comment type="similarity">
    <text evidence="1">Belongs to the oxygen-dependent FAD-linked oxidoreductase family.</text>
</comment>
<dbReference type="InterPro" id="IPR016169">
    <property type="entry name" value="FAD-bd_PCMH_sub2"/>
</dbReference>
<evidence type="ECO:0008006" key="10">
    <source>
        <dbReference type="Google" id="ProtNLM"/>
    </source>
</evidence>
<keyword evidence="9" id="KW-1185">Reference proteome</keyword>
<dbReference type="Proteomes" id="UP000016930">
    <property type="component" value="Unassembled WGS sequence"/>
</dbReference>
<evidence type="ECO:0000256" key="6">
    <source>
        <dbReference type="SAM" id="MobiDB-lite"/>
    </source>
</evidence>